<dbReference type="OrthoDB" id="1658288at2759"/>
<dbReference type="Proteomes" id="UP000001261">
    <property type="component" value="Unassembled WGS sequence"/>
</dbReference>
<sequence>MALHCREETSLHFLETHSHDTSVSTLKILYEERLLRAKPGLELGEMNKQAPLDLTVPIPRVEEIVKGKGSDIEVLVLIEAEVAVPGLEVQGREEILHGGHSQVKRKDFGFRRVGGSRELRYKFCFVYLVTQSRQPPVQTNNGYYSVAVNYKPRLIILRIQSAVSGNPASMGIHNMKA</sequence>
<keyword evidence="2" id="KW-1185">Reference proteome</keyword>
<dbReference type="KEGG" id="cim:CIMG_13132"/>
<dbReference type="EMBL" id="GG704912">
    <property type="protein sequence ID" value="KJF60688.1"/>
    <property type="molecule type" value="Genomic_DNA"/>
</dbReference>
<name>A0A0D8JWN7_COCIM</name>
<reference evidence="2" key="1">
    <citation type="journal article" date="2009" name="Genome Res.">
        <title>Comparative genomic analyses of the human fungal pathogens Coccidioides and their relatives.</title>
        <authorList>
            <person name="Sharpton T.J."/>
            <person name="Stajich J.E."/>
            <person name="Rounsley S.D."/>
            <person name="Gardner M.J."/>
            <person name="Wortman J.R."/>
            <person name="Jordar V.S."/>
            <person name="Maiti R."/>
            <person name="Kodira C.D."/>
            <person name="Neafsey D.E."/>
            <person name="Zeng Q."/>
            <person name="Hung C.-Y."/>
            <person name="McMahan C."/>
            <person name="Muszewska A."/>
            <person name="Grynberg M."/>
            <person name="Mandel M.A."/>
            <person name="Kellner E.M."/>
            <person name="Barker B.M."/>
            <person name="Galgiani J.N."/>
            <person name="Orbach M.J."/>
            <person name="Kirkland T.N."/>
            <person name="Cole G.T."/>
            <person name="Henn M.R."/>
            <person name="Birren B.W."/>
            <person name="Taylor J.W."/>
        </authorList>
    </citation>
    <scope>NUCLEOTIDE SEQUENCE [LARGE SCALE GENOMIC DNA]</scope>
    <source>
        <strain evidence="2">RS</strain>
    </source>
</reference>
<dbReference type="GeneID" id="24164759"/>
<proteinExistence type="predicted"/>
<accession>A0A0D8JWN7</accession>
<dbReference type="AlphaFoldDB" id="A0A0D8JWN7"/>
<organism evidence="1 2">
    <name type="scientific">Coccidioides immitis (strain RS)</name>
    <name type="common">Valley fever fungus</name>
    <dbReference type="NCBI Taxonomy" id="246410"/>
    <lineage>
        <taxon>Eukaryota</taxon>
        <taxon>Fungi</taxon>
        <taxon>Dikarya</taxon>
        <taxon>Ascomycota</taxon>
        <taxon>Pezizomycotina</taxon>
        <taxon>Eurotiomycetes</taxon>
        <taxon>Eurotiomycetidae</taxon>
        <taxon>Onygenales</taxon>
        <taxon>Onygenaceae</taxon>
        <taxon>Coccidioides</taxon>
    </lineage>
</organism>
<reference evidence="2" key="2">
    <citation type="journal article" date="2010" name="Genome Res.">
        <title>Population genomic sequencing of Coccidioides fungi reveals recent hybridization and transposon control.</title>
        <authorList>
            <person name="Neafsey D.E."/>
            <person name="Barker B.M."/>
            <person name="Sharpton T.J."/>
            <person name="Stajich J.E."/>
            <person name="Park D.J."/>
            <person name="Whiston E."/>
            <person name="Hung C.-Y."/>
            <person name="McMahan C."/>
            <person name="White J."/>
            <person name="Sykes S."/>
            <person name="Heiman D."/>
            <person name="Young S."/>
            <person name="Zeng Q."/>
            <person name="Abouelleil A."/>
            <person name="Aftuck L."/>
            <person name="Bessette D."/>
            <person name="Brown A."/>
            <person name="FitzGerald M."/>
            <person name="Lui A."/>
            <person name="Macdonald J.P."/>
            <person name="Priest M."/>
            <person name="Orbach M.J."/>
            <person name="Galgiani J.N."/>
            <person name="Kirkland T.N."/>
            <person name="Cole G.T."/>
            <person name="Birren B.W."/>
            <person name="Henn M.R."/>
            <person name="Taylor J.W."/>
            <person name="Rounsley S.D."/>
        </authorList>
    </citation>
    <scope>GENOME REANNOTATION</scope>
    <source>
        <strain evidence="2">RS</strain>
    </source>
</reference>
<protein>
    <submittedName>
        <fullName evidence="1">Uncharacterized protein</fullName>
    </submittedName>
</protein>
<dbReference type="InParanoid" id="A0A0D8JWN7"/>
<evidence type="ECO:0000313" key="2">
    <source>
        <dbReference type="Proteomes" id="UP000001261"/>
    </source>
</evidence>
<dbReference type="RefSeq" id="XP_004445479.1">
    <property type="nucleotide sequence ID" value="XM_004445422.1"/>
</dbReference>
<evidence type="ECO:0000313" key="1">
    <source>
        <dbReference type="EMBL" id="KJF60688.1"/>
    </source>
</evidence>
<dbReference type="VEuPathDB" id="FungiDB:CIMG_13132"/>
<gene>
    <name evidence="1" type="ORF">CIMG_13132</name>
</gene>